<proteinExistence type="predicted"/>
<gene>
    <name evidence="1" type="ORF">COT82_00300</name>
</gene>
<organism evidence="1 2">
    <name type="scientific">Candidatus Campbellbacteria bacterium CG10_big_fil_rev_8_21_14_0_10_35_52</name>
    <dbReference type="NCBI Taxonomy" id="1974527"/>
    <lineage>
        <taxon>Bacteria</taxon>
        <taxon>Candidatus Campbelliibacteriota</taxon>
    </lineage>
</organism>
<protein>
    <submittedName>
        <fullName evidence="1">Uncharacterized protein</fullName>
    </submittedName>
</protein>
<feature type="non-terminal residue" evidence="1">
    <location>
        <position position="1"/>
    </location>
</feature>
<evidence type="ECO:0000313" key="2">
    <source>
        <dbReference type="Proteomes" id="UP000230481"/>
    </source>
</evidence>
<dbReference type="AlphaFoldDB" id="A0A2M6WVZ8"/>
<sequence length="474" mass="54935">FAYSYFFLSDGGKKEISQEQIGKNIENILESLSFIENLGDIDARNGFWYESSGMFGEGGVFYFSLLDMAKKNLSESELDNLYKRIKESRIISRNDMRFAREKELPDRMQFYNGIYSFSSRRDSKIIKENLDNKLSTDDYISNDLWKLEYLSGLEGNYKERDRLRARNCEEFGERCADENMNIKIRGAVADGKNDPIQSAKVEILSKDNADFVFTDKDGLFEISAEVKDMEKIRIKASKRNFSDGISSFVTLSKNKNEYFADTIFLESPIEIITMDTARKTITGKENYIKDGNTFVVKTKQSIYEIPFNSLLMRNGATYLGEIDVYLYEFTKETMPDSLRAVDTFDQVIGYAGNLMETFGMPYIQFFTPDGQELQVKKRNPINLKYRIFHMKDLFEDSYGTHKPFTKNDMKLLVDISKGRDGYPIDRQFLIDTGLFNFPAWWVFDRNAGVWNNEGMRVLDMDGLIETIFYTTLGL</sequence>
<dbReference type="SUPFAM" id="SSF49464">
    <property type="entry name" value="Carboxypeptidase regulatory domain-like"/>
    <property type="match status" value="1"/>
</dbReference>
<dbReference type="InterPro" id="IPR008969">
    <property type="entry name" value="CarboxyPept-like_regulatory"/>
</dbReference>
<dbReference type="EMBL" id="PFAA01000008">
    <property type="protein sequence ID" value="PIT96967.1"/>
    <property type="molecule type" value="Genomic_DNA"/>
</dbReference>
<name>A0A2M6WVZ8_9BACT</name>
<comment type="caution">
    <text evidence="1">The sequence shown here is derived from an EMBL/GenBank/DDBJ whole genome shotgun (WGS) entry which is preliminary data.</text>
</comment>
<evidence type="ECO:0000313" key="1">
    <source>
        <dbReference type="EMBL" id="PIT96967.1"/>
    </source>
</evidence>
<dbReference type="Proteomes" id="UP000230481">
    <property type="component" value="Unassembled WGS sequence"/>
</dbReference>
<accession>A0A2M6WVZ8</accession>
<reference evidence="2" key="1">
    <citation type="submission" date="2017-09" db="EMBL/GenBank/DDBJ databases">
        <title>Depth-based differentiation of microbial function through sediment-hosted aquifers and enrichment of novel symbionts in the deep terrestrial subsurface.</title>
        <authorList>
            <person name="Probst A.J."/>
            <person name="Ladd B."/>
            <person name="Jarett J.K."/>
            <person name="Geller-Mcgrath D.E."/>
            <person name="Sieber C.M.K."/>
            <person name="Emerson J.B."/>
            <person name="Anantharaman K."/>
            <person name="Thomas B.C."/>
            <person name="Malmstrom R."/>
            <person name="Stieglmeier M."/>
            <person name="Klingl A."/>
            <person name="Woyke T."/>
            <person name="Ryan C.M."/>
            <person name="Banfield J.F."/>
        </authorList>
    </citation>
    <scope>NUCLEOTIDE SEQUENCE [LARGE SCALE GENOMIC DNA]</scope>
</reference>